<dbReference type="Pfam" id="PF11210">
    <property type="entry name" value="DUF2996"/>
    <property type="match status" value="1"/>
</dbReference>
<dbReference type="AlphaFoldDB" id="A0AA41UVT8"/>
<feature type="compositionally biased region" description="Pro residues" evidence="1">
    <location>
        <begin position="79"/>
        <end position="93"/>
    </location>
</feature>
<organism evidence="2 3">
    <name type="scientific">Papaver nudicaule</name>
    <name type="common">Iceland poppy</name>
    <dbReference type="NCBI Taxonomy" id="74823"/>
    <lineage>
        <taxon>Eukaryota</taxon>
        <taxon>Viridiplantae</taxon>
        <taxon>Streptophyta</taxon>
        <taxon>Embryophyta</taxon>
        <taxon>Tracheophyta</taxon>
        <taxon>Spermatophyta</taxon>
        <taxon>Magnoliopsida</taxon>
        <taxon>Ranunculales</taxon>
        <taxon>Papaveraceae</taxon>
        <taxon>Papaveroideae</taxon>
        <taxon>Papaver</taxon>
    </lineage>
</organism>
<dbReference type="Proteomes" id="UP001177140">
    <property type="component" value="Unassembled WGS sequence"/>
</dbReference>
<evidence type="ECO:0000313" key="2">
    <source>
        <dbReference type="EMBL" id="MCL7022519.1"/>
    </source>
</evidence>
<feature type="compositionally biased region" description="Basic and acidic residues" evidence="1">
    <location>
        <begin position="65"/>
        <end position="78"/>
    </location>
</feature>
<dbReference type="EMBL" id="JAJJMA010011951">
    <property type="protein sequence ID" value="MCL7022519.1"/>
    <property type="molecule type" value="Genomic_DNA"/>
</dbReference>
<dbReference type="PANTHER" id="PTHR36341:SF3">
    <property type="entry name" value="DUF2996 FAMILY PROTEIN"/>
    <property type="match status" value="1"/>
</dbReference>
<gene>
    <name evidence="2" type="ORF">MKW94_011025</name>
</gene>
<protein>
    <submittedName>
        <fullName evidence="2">Uncharacterized protein</fullName>
    </submittedName>
</protein>
<proteinExistence type="predicted"/>
<comment type="caution">
    <text evidence="2">The sequence shown here is derived from an EMBL/GenBank/DDBJ whole genome shotgun (WGS) entry which is preliminary data.</text>
</comment>
<evidence type="ECO:0000256" key="1">
    <source>
        <dbReference type="SAM" id="MobiDB-lite"/>
    </source>
</evidence>
<feature type="region of interest" description="Disordered" evidence="1">
    <location>
        <begin position="59"/>
        <end position="93"/>
    </location>
</feature>
<accession>A0AA41UVT8</accession>
<reference evidence="2" key="1">
    <citation type="submission" date="2022-03" db="EMBL/GenBank/DDBJ databases">
        <title>A functionally conserved STORR gene fusion in Papaver species that diverged 16.8 million years ago.</title>
        <authorList>
            <person name="Catania T."/>
        </authorList>
    </citation>
    <scope>NUCLEOTIDE SEQUENCE</scope>
    <source>
        <strain evidence="2">S-191538</strain>
    </source>
</reference>
<dbReference type="PANTHER" id="PTHR36341">
    <property type="entry name" value="DUF2996 FAMILY PROTEIN"/>
    <property type="match status" value="1"/>
</dbReference>
<keyword evidence="3" id="KW-1185">Reference proteome</keyword>
<sequence>MASPCIKMACHSTKLPKVLNFSISSSVLPTRDDGQKAHKLTVSRGLVVVCSAMQESSASATVTSKTKEPSKAVEKEAPPAKPKAPAKAPPKPLPELMEQDVIPSLKAIFEAQNDILDVELLFNDNKLEGSFVKNDTPYSFWAFFPDGVLTGPKGFALTSYGNEVSTVEPFLIDEKKITAKHVVFWVEKRLAAQGILPVWKNDE</sequence>
<dbReference type="InterPro" id="IPR021374">
    <property type="entry name" value="DUF2996"/>
</dbReference>
<name>A0AA41UVT8_PAPNU</name>
<evidence type="ECO:0000313" key="3">
    <source>
        <dbReference type="Proteomes" id="UP001177140"/>
    </source>
</evidence>